<evidence type="ECO:0000259" key="1">
    <source>
        <dbReference type="Pfam" id="PF18765"/>
    </source>
</evidence>
<dbReference type="SUPFAM" id="SSF81301">
    <property type="entry name" value="Nucleotidyltransferase"/>
    <property type="match status" value="1"/>
</dbReference>
<dbReference type="Proteomes" id="UP000092695">
    <property type="component" value="Chromosome"/>
</dbReference>
<dbReference type="Gene3D" id="1.10.10.10">
    <property type="entry name" value="Winged helix-like DNA-binding domain superfamily/Winged helix DNA-binding domain"/>
    <property type="match status" value="1"/>
</dbReference>
<dbReference type="KEGG" id="woc:BA177_12425"/>
<dbReference type="AlphaFoldDB" id="A0A193LL42"/>
<dbReference type="EMBL" id="CP016268">
    <property type="protein sequence ID" value="ANO53207.1"/>
    <property type="molecule type" value="Genomic_DNA"/>
</dbReference>
<dbReference type="CDD" id="cd05403">
    <property type="entry name" value="NT_KNTase_like"/>
    <property type="match status" value="1"/>
</dbReference>
<dbReference type="Gene3D" id="3.30.460.10">
    <property type="entry name" value="Beta Polymerase, domain 2"/>
    <property type="match status" value="1"/>
</dbReference>
<proteinExistence type="predicted"/>
<dbReference type="InterPro" id="IPR036390">
    <property type="entry name" value="WH_DNA-bd_sf"/>
</dbReference>
<evidence type="ECO:0000313" key="2">
    <source>
        <dbReference type="EMBL" id="ANO53207.1"/>
    </source>
</evidence>
<evidence type="ECO:0000313" key="3">
    <source>
        <dbReference type="Proteomes" id="UP000092695"/>
    </source>
</evidence>
<feature type="domain" description="Polymerase beta nucleotidyltransferase" evidence="1">
    <location>
        <begin position="100"/>
        <end position="151"/>
    </location>
</feature>
<reference evidence="2 3" key="1">
    <citation type="submission" date="2016-06" db="EMBL/GenBank/DDBJ databases">
        <title>Complete genome sequence of a deep-branching marine Gamma Proteobacterium Woeseia oceani type strain XK5.</title>
        <authorList>
            <person name="Mu D."/>
            <person name="Du Z."/>
        </authorList>
    </citation>
    <scope>NUCLEOTIDE SEQUENCE [LARGE SCALE GENOMIC DNA]</scope>
    <source>
        <strain evidence="2 3">XK5</strain>
    </source>
</reference>
<organism evidence="2 3">
    <name type="scientific">Woeseia oceani</name>
    <dbReference type="NCBI Taxonomy" id="1548547"/>
    <lineage>
        <taxon>Bacteria</taxon>
        <taxon>Pseudomonadati</taxon>
        <taxon>Pseudomonadota</taxon>
        <taxon>Gammaproteobacteria</taxon>
        <taxon>Woeseiales</taxon>
        <taxon>Woeseiaceae</taxon>
        <taxon>Woeseia</taxon>
    </lineage>
</organism>
<keyword evidence="3" id="KW-1185">Reference proteome</keyword>
<dbReference type="InterPro" id="IPR041633">
    <property type="entry name" value="Polbeta"/>
</dbReference>
<dbReference type="InterPro" id="IPR036388">
    <property type="entry name" value="WH-like_DNA-bd_sf"/>
</dbReference>
<dbReference type="InterPro" id="IPR043519">
    <property type="entry name" value="NT_sf"/>
</dbReference>
<protein>
    <submittedName>
        <fullName evidence="2">Transcriptional regulator</fullName>
    </submittedName>
</protein>
<sequence length="190" mass="20884">MADALFTATQQRLLGLLFGQPERSYFVTELIELADVGRGAVQRELARLARSELVVIERLGNQKHYRANPDSPIYMELCSIVSKTVGVEENVRVALQPLAPRISLALIYGSVAKHSDTAKSDIDLLVVSDELTLEDLYATLSAAEQKLGRQVNPTLYTVSEFQKRRADNNAFLSRVLAGPIAILTGQLDAT</sequence>
<dbReference type="SUPFAM" id="SSF46785">
    <property type="entry name" value="Winged helix' DNA-binding domain"/>
    <property type="match status" value="1"/>
</dbReference>
<gene>
    <name evidence="2" type="ORF">BA177_12425</name>
</gene>
<name>A0A193LL42_9GAMM</name>
<accession>A0A193LL42</accession>
<dbReference type="Pfam" id="PF18765">
    <property type="entry name" value="Polbeta"/>
    <property type="match status" value="1"/>
</dbReference>